<accession>A0A9X2P2U2</accession>
<dbReference type="RefSeq" id="WP_257941255.1">
    <property type="nucleotide sequence ID" value="NZ_JAMZEE010000054.1"/>
</dbReference>
<organism evidence="4 5">
    <name type="scientific">Bacteroides muris</name>
    <name type="common">ex Fokt et al. 2023</name>
    <dbReference type="NCBI Taxonomy" id="2937417"/>
    <lineage>
        <taxon>Bacteria</taxon>
        <taxon>Pseudomonadati</taxon>
        <taxon>Bacteroidota</taxon>
        <taxon>Bacteroidia</taxon>
        <taxon>Bacteroidales</taxon>
        <taxon>Bacteroidaceae</taxon>
        <taxon>Bacteroides</taxon>
    </lineage>
</organism>
<evidence type="ECO:0000313" key="4">
    <source>
        <dbReference type="EMBL" id="MCR6509667.1"/>
    </source>
</evidence>
<dbReference type="Proteomes" id="UP001143810">
    <property type="component" value="Unassembled WGS sequence"/>
</dbReference>
<name>A0A9X2P2U2_9BACE</name>
<sequence length="201" mass="21941">MGDIKVVGINGSARKDGNTAIIIRMIFQELNKAGIETELIQLADVGIEPCRACFACKGRGNCVFSKDGFAEVFDKMVKADGIILGSPVYSADVSSRMKALLDRGGVVAAANPGILKHKVGAAVAAVRRAGGMTAIDTMNHFFLNKEMIVIGSTYWNMVYGREIGDVLKDDEGIANMRNLGQNMTLILTKFHLYRDRHPYKR</sequence>
<keyword evidence="2" id="KW-0288">FMN</keyword>
<protein>
    <submittedName>
        <fullName evidence="4">Flavodoxin family protein</fullName>
    </submittedName>
</protein>
<dbReference type="Gene3D" id="3.40.50.360">
    <property type="match status" value="1"/>
</dbReference>
<evidence type="ECO:0000313" key="5">
    <source>
        <dbReference type="Proteomes" id="UP001143810"/>
    </source>
</evidence>
<dbReference type="InterPro" id="IPR029039">
    <property type="entry name" value="Flavoprotein-like_sf"/>
</dbReference>
<dbReference type="PANTHER" id="PTHR43278:SF4">
    <property type="entry name" value="NAD(P)H-DEPENDENT FMN-CONTAINING OXIDOREDUCTASE YWQN-RELATED"/>
    <property type="match status" value="1"/>
</dbReference>
<dbReference type="SUPFAM" id="SSF52218">
    <property type="entry name" value="Flavoproteins"/>
    <property type="match status" value="1"/>
</dbReference>
<reference evidence="4" key="2">
    <citation type="submission" date="2022-04" db="EMBL/GenBank/DDBJ databases">
        <authorList>
            <person name="Fokt H."/>
            <person name="Baines J."/>
        </authorList>
    </citation>
    <scope>NUCLEOTIDE SEQUENCE</scope>
    <source>
        <strain evidence="4">KH569_7</strain>
    </source>
</reference>
<dbReference type="Pfam" id="PF03358">
    <property type="entry name" value="FMN_red"/>
    <property type="match status" value="1"/>
</dbReference>
<dbReference type="AlphaFoldDB" id="A0A9X2P2U2"/>
<keyword evidence="1" id="KW-0285">Flavoprotein</keyword>
<dbReference type="InterPro" id="IPR005025">
    <property type="entry name" value="FMN_Rdtase-like_dom"/>
</dbReference>
<proteinExistence type="predicted"/>
<evidence type="ECO:0000259" key="3">
    <source>
        <dbReference type="Pfam" id="PF03358"/>
    </source>
</evidence>
<dbReference type="PANTHER" id="PTHR43278">
    <property type="entry name" value="NAD(P)H-DEPENDENT FMN-CONTAINING OXIDOREDUCTASE YWQN-RELATED"/>
    <property type="match status" value="1"/>
</dbReference>
<feature type="domain" description="NADPH-dependent FMN reductase-like" evidence="3">
    <location>
        <begin position="4"/>
        <end position="157"/>
    </location>
</feature>
<dbReference type="GO" id="GO:0016491">
    <property type="term" value="F:oxidoreductase activity"/>
    <property type="evidence" value="ECO:0007669"/>
    <property type="project" value="InterPro"/>
</dbReference>
<reference evidence="4" key="1">
    <citation type="journal article" date="2022" name="Arch. Microbiol.">
        <title>Bacteroides muris sp. nov. isolated from the cecum of wild-derived house mice.</title>
        <authorList>
            <person name="Fokt H."/>
            <person name="Unni R."/>
            <person name="Repnik U."/>
            <person name="Schmitz R.A."/>
            <person name="Bramkamp M."/>
            <person name="Baines J.F."/>
            <person name="Unterweger D."/>
        </authorList>
    </citation>
    <scope>NUCLEOTIDE SEQUENCE</scope>
    <source>
        <strain evidence="4">KH569_7</strain>
    </source>
</reference>
<dbReference type="EMBL" id="JAMZEE010000054">
    <property type="protein sequence ID" value="MCR6509667.1"/>
    <property type="molecule type" value="Genomic_DNA"/>
</dbReference>
<evidence type="ECO:0000256" key="1">
    <source>
        <dbReference type="ARBA" id="ARBA00022630"/>
    </source>
</evidence>
<comment type="caution">
    <text evidence="4">The sequence shown here is derived from an EMBL/GenBank/DDBJ whole genome shotgun (WGS) entry which is preliminary data.</text>
</comment>
<dbReference type="InterPro" id="IPR051796">
    <property type="entry name" value="ISF_SsuE-like"/>
</dbReference>
<evidence type="ECO:0000256" key="2">
    <source>
        <dbReference type="ARBA" id="ARBA00022643"/>
    </source>
</evidence>
<gene>
    <name evidence="4" type="ORF">M1B78_16290</name>
</gene>